<dbReference type="Proteomes" id="UP000887572">
    <property type="component" value="Unplaced"/>
</dbReference>
<reference evidence="3" key="1">
    <citation type="submission" date="2022-11" db="UniProtKB">
        <authorList>
            <consortium name="WormBaseParasite"/>
        </authorList>
    </citation>
    <scope>IDENTIFICATION</scope>
</reference>
<keyword evidence="1" id="KW-0732">Signal</keyword>
<dbReference type="WBParaSite" id="Gr19_v10_g5971.t1">
    <property type="protein sequence ID" value="Gr19_v10_g5971.t1"/>
    <property type="gene ID" value="Gr19_v10_g5971"/>
</dbReference>
<dbReference type="AlphaFoldDB" id="A0A914I2C6"/>
<evidence type="ECO:0000256" key="1">
    <source>
        <dbReference type="SAM" id="SignalP"/>
    </source>
</evidence>
<proteinExistence type="predicted"/>
<organism evidence="2 3">
    <name type="scientific">Globodera rostochiensis</name>
    <name type="common">Golden nematode worm</name>
    <name type="synonym">Heterodera rostochiensis</name>
    <dbReference type="NCBI Taxonomy" id="31243"/>
    <lineage>
        <taxon>Eukaryota</taxon>
        <taxon>Metazoa</taxon>
        <taxon>Ecdysozoa</taxon>
        <taxon>Nematoda</taxon>
        <taxon>Chromadorea</taxon>
        <taxon>Rhabditida</taxon>
        <taxon>Tylenchina</taxon>
        <taxon>Tylenchomorpha</taxon>
        <taxon>Tylenchoidea</taxon>
        <taxon>Heteroderidae</taxon>
        <taxon>Heteroderinae</taxon>
        <taxon>Globodera</taxon>
    </lineage>
</organism>
<sequence length="114" mass="12539">MNSRSSGSWFISFFMMATIIARKSSRPRKPSSSKSDKKAAKFGLELSGRKIRAGTFGPQNSGWNFRAAKFGLELSGRKIRAGTFGPQNSGRKFRLAAQIAHEQLSAVRMELRGG</sequence>
<name>A0A914I2C6_GLORO</name>
<protein>
    <submittedName>
        <fullName evidence="3">Ribosomal protein L16</fullName>
    </submittedName>
</protein>
<feature type="signal peptide" evidence="1">
    <location>
        <begin position="1"/>
        <end position="21"/>
    </location>
</feature>
<feature type="chain" id="PRO_5037572003" evidence="1">
    <location>
        <begin position="22"/>
        <end position="114"/>
    </location>
</feature>
<keyword evidence="2" id="KW-1185">Reference proteome</keyword>
<evidence type="ECO:0000313" key="2">
    <source>
        <dbReference type="Proteomes" id="UP000887572"/>
    </source>
</evidence>
<evidence type="ECO:0000313" key="3">
    <source>
        <dbReference type="WBParaSite" id="Gr19_v10_g5971.t1"/>
    </source>
</evidence>
<accession>A0A914I2C6</accession>